<dbReference type="GO" id="GO:0070531">
    <property type="term" value="C:BRCA1-A complex"/>
    <property type="evidence" value="ECO:0007669"/>
    <property type="project" value="TreeGrafter"/>
</dbReference>
<reference evidence="5" key="1">
    <citation type="submission" date="2022-11" db="UniProtKB">
        <authorList>
            <consortium name="WormBaseParasite"/>
        </authorList>
    </citation>
    <scope>IDENTIFICATION</scope>
</reference>
<keyword evidence="2 3" id="KW-0040">ANK repeat</keyword>
<dbReference type="GO" id="GO:0085020">
    <property type="term" value="P:protein K6-linked ubiquitination"/>
    <property type="evidence" value="ECO:0007669"/>
    <property type="project" value="TreeGrafter"/>
</dbReference>
<dbReference type="AlphaFoldDB" id="A0A915E7L9"/>
<accession>A0A915E7L9</accession>
<dbReference type="SUPFAM" id="SSF48403">
    <property type="entry name" value="Ankyrin repeat"/>
    <property type="match status" value="1"/>
</dbReference>
<name>A0A915E7L9_9BILA</name>
<dbReference type="InterPro" id="IPR002110">
    <property type="entry name" value="Ankyrin_rpt"/>
</dbReference>
<dbReference type="GO" id="GO:0004842">
    <property type="term" value="F:ubiquitin-protein transferase activity"/>
    <property type="evidence" value="ECO:0007669"/>
    <property type="project" value="TreeGrafter"/>
</dbReference>
<dbReference type="Pfam" id="PF12796">
    <property type="entry name" value="Ank_2"/>
    <property type="match status" value="1"/>
</dbReference>
<keyword evidence="1" id="KW-0677">Repeat</keyword>
<dbReference type="WBParaSite" id="jg369">
    <property type="protein sequence ID" value="jg369"/>
    <property type="gene ID" value="jg369"/>
</dbReference>
<dbReference type="GO" id="GO:0031436">
    <property type="term" value="C:BRCA1-BARD1 complex"/>
    <property type="evidence" value="ECO:0007669"/>
    <property type="project" value="TreeGrafter"/>
</dbReference>
<evidence type="ECO:0000313" key="5">
    <source>
        <dbReference type="WBParaSite" id="jg369"/>
    </source>
</evidence>
<evidence type="ECO:0000313" key="4">
    <source>
        <dbReference type="Proteomes" id="UP000887574"/>
    </source>
</evidence>
<evidence type="ECO:0000256" key="3">
    <source>
        <dbReference type="PROSITE-ProRule" id="PRU00023"/>
    </source>
</evidence>
<feature type="repeat" description="ANK" evidence="3">
    <location>
        <begin position="83"/>
        <end position="115"/>
    </location>
</feature>
<feature type="repeat" description="ANK" evidence="3">
    <location>
        <begin position="116"/>
        <end position="138"/>
    </location>
</feature>
<proteinExistence type="predicted"/>
<dbReference type="PANTHER" id="PTHR24171">
    <property type="entry name" value="ANKYRIN REPEAT DOMAIN-CONTAINING PROTEIN 39-RELATED"/>
    <property type="match status" value="1"/>
</dbReference>
<keyword evidence="4" id="KW-1185">Reference proteome</keyword>
<dbReference type="Gene3D" id="1.25.40.20">
    <property type="entry name" value="Ankyrin repeat-containing domain"/>
    <property type="match status" value="1"/>
</dbReference>
<dbReference type="SMART" id="SM00248">
    <property type="entry name" value="ANK"/>
    <property type="match status" value="3"/>
</dbReference>
<dbReference type="PROSITE" id="PS50088">
    <property type="entry name" value="ANK_REPEAT"/>
    <property type="match status" value="2"/>
</dbReference>
<dbReference type="InterPro" id="IPR036770">
    <property type="entry name" value="Ankyrin_rpt-contain_sf"/>
</dbReference>
<protein>
    <submittedName>
        <fullName evidence="5">Myotrophin</fullName>
    </submittedName>
</protein>
<sequence>MPPYSGTANVNARDGDGKTPLHVATFVTEKEIQKAKQRLYGQTLEELKEECVEVLKHAWNTSDQEVVNKWLSNSIYVNMKDELGNTALHWATQSVNKELVEKLILHGGDAFIKNQDGKIPLHYAIMKKDFDLIKLLLRDVGDDMTNERNEDPTDVQH</sequence>
<dbReference type="Proteomes" id="UP000887574">
    <property type="component" value="Unplaced"/>
</dbReference>
<evidence type="ECO:0000256" key="2">
    <source>
        <dbReference type="ARBA" id="ARBA00023043"/>
    </source>
</evidence>
<dbReference type="PANTHER" id="PTHR24171:SF8">
    <property type="entry name" value="BRCA1-ASSOCIATED RING DOMAIN PROTEIN 1"/>
    <property type="match status" value="1"/>
</dbReference>
<evidence type="ECO:0000256" key="1">
    <source>
        <dbReference type="ARBA" id="ARBA00022737"/>
    </source>
</evidence>
<organism evidence="4 5">
    <name type="scientific">Ditylenchus dipsaci</name>
    <dbReference type="NCBI Taxonomy" id="166011"/>
    <lineage>
        <taxon>Eukaryota</taxon>
        <taxon>Metazoa</taxon>
        <taxon>Ecdysozoa</taxon>
        <taxon>Nematoda</taxon>
        <taxon>Chromadorea</taxon>
        <taxon>Rhabditida</taxon>
        <taxon>Tylenchina</taxon>
        <taxon>Tylenchomorpha</taxon>
        <taxon>Sphaerularioidea</taxon>
        <taxon>Anguinidae</taxon>
        <taxon>Anguininae</taxon>
        <taxon>Ditylenchus</taxon>
    </lineage>
</organism>
<dbReference type="PROSITE" id="PS50297">
    <property type="entry name" value="ANK_REP_REGION"/>
    <property type="match status" value="2"/>
</dbReference>